<proteinExistence type="predicted"/>
<dbReference type="VEuPathDB" id="FungiDB:PV09_01368"/>
<dbReference type="EMBL" id="KN847531">
    <property type="protein sequence ID" value="KIW08465.1"/>
    <property type="molecule type" value="Genomic_DNA"/>
</dbReference>
<dbReference type="Proteomes" id="UP000053259">
    <property type="component" value="Unassembled WGS sequence"/>
</dbReference>
<dbReference type="AlphaFoldDB" id="A0A0D2APK9"/>
<evidence type="ECO:0000256" key="1">
    <source>
        <dbReference type="SAM" id="MobiDB-lite"/>
    </source>
</evidence>
<sequence length="231" mass="24389">MLSSTSSGCLKLLTLSNLLGLAFSLPLDSSHLRPRFSIVNVDGSSDPDCTTSSAPAVTQTVVVPTIVTIQPTIESPTETITVTVAPTQPPMQFWPHKTNSSSTTSSPSETTWGATTTSSSSPTLAPMWWPSTTPCESISTTTSSSSWAPSVTPCGDDDELPSDGAPWRQPAPNPSTVNAVAAKPTYSYPPGAHAPHPSGMTAPLPVLPTDAPLWYNRTQVPNYRKRVVVNE</sequence>
<dbReference type="InParanoid" id="A0A0D2APK9"/>
<accession>A0A0D2APK9</accession>
<feature type="signal peptide" evidence="2">
    <location>
        <begin position="1"/>
        <end position="24"/>
    </location>
</feature>
<dbReference type="STRING" id="253628.A0A0D2APK9"/>
<evidence type="ECO:0000313" key="4">
    <source>
        <dbReference type="Proteomes" id="UP000053259"/>
    </source>
</evidence>
<feature type="compositionally biased region" description="Low complexity" evidence="1">
    <location>
        <begin position="130"/>
        <end position="153"/>
    </location>
</feature>
<name>A0A0D2APK9_9PEZI</name>
<feature type="compositionally biased region" description="Low complexity" evidence="1">
    <location>
        <begin position="98"/>
        <end position="123"/>
    </location>
</feature>
<keyword evidence="4" id="KW-1185">Reference proteome</keyword>
<reference evidence="3 4" key="1">
    <citation type="submission" date="2015-01" db="EMBL/GenBank/DDBJ databases">
        <title>The Genome Sequence of Ochroconis gallopava CBS43764.</title>
        <authorList>
            <consortium name="The Broad Institute Genomics Platform"/>
            <person name="Cuomo C."/>
            <person name="de Hoog S."/>
            <person name="Gorbushina A."/>
            <person name="Stielow B."/>
            <person name="Teixiera M."/>
            <person name="Abouelleil A."/>
            <person name="Chapman S.B."/>
            <person name="Priest M."/>
            <person name="Young S.K."/>
            <person name="Wortman J."/>
            <person name="Nusbaum C."/>
            <person name="Birren B."/>
        </authorList>
    </citation>
    <scope>NUCLEOTIDE SEQUENCE [LARGE SCALE GENOMIC DNA]</scope>
    <source>
        <strain evidence="3 4">CBS 43764</strain>
    </source>
</reference>
<feature type="chain" id="PRO_5002238607" evidence="2">
    <location>
        <begin position="25"/>
        <end position="231"/>
    </location>
</feature>
<keyword evidence="2" id="KW-0732">Signal</keyword>
<evidence type="ECO:0000313" key="3">
    <source>
        <dbReference type="EMBL" id="KIW08465.1"/>
    </source>
</evidence>
<dbReference type="GeneID" id="27309341"/>
<dbReference type="RefSeq" id="XP_016218334.1">
    <property type="nucleotide sequence ID" value="XM_016354239.1"/>
</dbReference>
<evidence type="ECO:0000256" key="2">
    <source>
        <dbReference type="SAM" id="SignalP"/>
    </source>
</evidence>
<gene>
    <name evidence="3" type="ORF">PV09_01368</name>
</gene>
<organism evidence="3 4">
    <name type="scientific">Verruconis gallopava</name>
    <dbReference type="NCBI Taxonomy" id="253628"/>
    <lineage>
        <taxon>Eukaryota</taxon>
        <taxon>Fungi</taxon>
        <taxon>Dikarya</taxon>
        <taxon>Ascomycota</taxon>
        <taxon>Pezizomycotina</taxon>
        <taxon>Dothideomycetes</taxon>
        <taxon>Pleosporomycetidae</taxon>
        <taxon>Venturiales</taxon>
        <taxon>Sympoventuriaceae</taxon>
        <taxon>Verruconis</taxon>
    </lineage>
</organism>
<dbReference type="OrthoDB" id="10654414at2759"/>
<protein>
    <submittedName>
        <fullName evidence="3">Uncharacterized protein</fullName>
    </submittedName>
</protein>
<feature type="region of interest" description="Disordered" evidence="1">
    <location>
        <begin position="88"/>
        <end position="203"/>
    </location>
</feature>
<dbReference type="HOGENOM" id="CLU_1200625_0_0_1"/>